<dbReference type="Proteomes" id="UP000490980">
    <property type="component" value="Unassembled WGS sequence"/>
</dbReference>
<comment type="caution">
    <text evidence="2">The sequence shown here is derived from an EMBL/GenBank/DDBJ whole genome shotgun (WGS) entry which is preliminary data.</text>
</comment>
<dbReference type="PANTHER" id="PTHR43798:SF33">
    <property type="entry name" value="HYDROLASE, PUTATIVE (AFU_ORTHOLOGUE AFUA_2G14860)-RELATED"/>
    <property type="match status" value="1"/>
</dbReference>
<dbReference type="InterPro" id="IPR000073">
    <property type="entry name" value="AB_hydrolase_1"/>
</dbReference>
<feature type="domain" description="AB hydrolase-1" evidence="1">
    <location>
        <begin position="54"/>
        <end position="158"/>
    </location>
</feature>
<dbReference type="EMBL" id="JAARLZ010000009">
    <property type="protein sequence ID" value="NII07961.1"/>
    <property type="molecule type" value="Genomic_DNA"/>
</dbReference>
<organism evidence="2 3">
    <name type="scientific">Luteibacter anthropi</name>
    <dbReference type="NCBI Taxonomy" id="564369"/>
    <lineage>
        <taxon>Bacteria</taxon>
        <taxon>Pseudomonadati</taxon>
        <taxon>Pseudomonadota</taxon>
        <taxon>Gammaproteobacteria</taxon>
        <taxon>Lysobacterales</taxon>
        <taxon>Rhodanobacteraceae</taxon>
        <taxon>Luteibacter</taxon>
    </lineage>
</organism>
<keyword evidence="3" id="KW-1185">Reference proteome</keyword>
<sequence length="296" mass="32593">MSTREFDKDRRHLIKLAGIAAAAATIGINPTQAIGTPSSHPRLFFTDVGKGTNVLLLHGWTCDSHDWSWQLPLLESKYRVVAVDLRGHGRSDVPPSGAYNPSDYVGDVERLISSRYPGEKFVVIGHSMGGQIGARLAAKRPDLVRALVSIDGALGFSDEVGMLFAKAARALVSGDPAVVVPAFLRPVYDKHTNPAWKRWHARRVQGMPMHVVRESFGPLFVGPAQVGVGEASGEFCKTLKVPVYHLCRDPVQADRMRPWFTADGSKVDVWTDAGHWIMQDRVDDVNHAITQWIDTL</sequence>
<gene>
    <name evidence="2" type="ORF">HBF25_16375</name>
</gene>
<dbReference type="PRINTS" id="PR00111">
    <property type="entry name" value="ABHYDROLASE"/>
</dbReference>
<proteinExistence type="predicted"/>
<dbReference type="PRINTS" id="PR00412">
    <property type="entry name" value="EPOXHYDRLASE"/>
</dbReference>
<accession>A0A7X5UCH1</accession>
<evidence type="ECO:0000259" key="1">
    <source>
        <dbReference type="Pfam" id="PF00561"/>
    </source>
</evidence>
<keyword evidence="2" id="KW-0378">Hydrolase</keyword>
<evidence type="ECO:0000313" key="2">
    <source>
        <dbReference type="EMBL" id="NII07961.1"/>
    </source>
</evidence>
<dbReference type="InterPro" id="IPR006311">
    <property type="entry name" value="TAT_signal"/>
</dbReference>
<dbReference type="GO" id="GO:0016020">
    <property type="term" value="C:membrane"/>
    <property type="evidence" value="ECO:0007669"/>
    <property type="project" value="TreeGrafter"/>
</dbReference>
<protein>
    <submittedName>
        <fullName evidence="2">Alpha/beta hydrolase</fullName>
    </submittedName>
</protein>
<dbReference type="PANTHER" id="PTHR43798">
    <property type="entry name" value="MONOACYLGLYCEROL LIPASE"/>
    <property type="match status" value="1"/>
</dbReference>
<dbReference type="SUPFAM" id="SSF53474">
    <property type="entry name" value="alpha/beta-Hydrolases"/>
    <property type="match status" value="1"/>
</dbReference>
<dbReference type="Pfam" id="PF00561">
    <property type="entry name" value="Abhydrolase_1"/>
    <property type="match status" value="1"/>
</dbReference>
<dbReference type="InterPro" id="IPR000639">
    <property type="entry name" value="Epox_hydrolase-like"/>
</dbReference>
<dbReference type="PROSITE" id="PS51318">
    <property type="entry name" value="TAT"/>
    <property type="match status" value="1"/>
</dbReference>
<dbReference type="GO" id="GO:0016787">
    <property type="term" value="F:hydrolase activity"/>
    <property type="evidence" value="ECO:0007669"/>
    <property type="project" value="UniProtKB-KW"/>
</dbReference>
<name>A0A7X5UCH1_9GAMM</name>
<evidence type="ECO:0000313" key="3">
    <source>
        <dbReference type="Proteomes" id="UP000490980"/>
    </source>
</evidence>
<dbReference type="RefSeq" id="WP_166950267.1">
    <property type="nucleotide sequence ID" value="NZ_JAARLZ010000009.1"/>
</dbReference>
<dbReference type="AlphaFoldDB" id="A0A7X5UCH1"/>
<dbReference type="InterPro" id="IPR029058">
    <property type="entry name" value="AB_hydrolase_fold"/>
</dbReference>
<dbReference type="InterPro" id="IPR050266">
    <property type="entry name" value="AB_hydrolase_sf"/>
</dbReference>
<dbReference type="Gene3D" id="3.40.50.1820">
    <property type="entry name" value="alpha/beta hydrolase"/>
    <property type="match status" value="1"/>
</dbReference>
<reference evidence="2 3" key="1">
    <citation type="submission" date="2020-03" db="EMBL/GenBank/DDBJ databases">
        <authorList>
            <person name="Lai Q."/>
        </authorList>
    </citation>
    <scope>NUCLEOTIDE SEQUENCE [LARGE SCALE GENOMIC DNA]</scope>
    <source>
        <strain evidence="2 3">CCUG 25036</strain>
    </source>
</reference>